<evidence type="ECO:0000313" key="2">
    <source>
        <dbReference type="Proteomes" id="UP000245119"/>
    </source>
</evidence>
<reference evidence="1 2" key="1">
    <citation type="submission" date="2018-04" db="EMBL/GenBank/DDBJ databases">
        <title>The genome of golden apple snail Pomacea canaliculata provides insight into stress tolerance and invasive adaptation.</title>
        <authorList>
            <person name="Liu C."/>
            <person name="Liu B."/>
            <person name="Ren Y."/>
            <person name="Zhang Y."/>
            <person name="Wang H."/>
            <person name="Li S."/>
            <person name="Jiang F."/>
            <person name="Yin L."/>
            <person name="Zhang G."/>
            <person name="Qian W."/>
            <person name="Fan W."/>
        </authorList>
    </citation>
    <scope>NUCLEOTIDE SEQUENCE [LARGE SCALE GENOMIC DNA]</scope>
    <source>
        <strain evidence="1">SZHN2017</strain>
        <tissue evidence="1">Muscle</tissue>
    </source>
</reference>
<proteinExistence type="predicted"/>
<dbReference type="AlphaFoldDB" id="A0A2T7NIC9"/>
<dbReference type="Proteomes" id="UP000245119">
    <property type="component" value="Linkage Group LG12"/>
</dbReference>
<accession>A0A2T7NIC9</accession>
<protein>
    <submittedName>
        <fullName evidence="1">Uncharacterized protein</fullName>
    </submittedName>
</protein>
<dbReference type="EMBL" id="PZQS01000012">
    <property type="protein sequence ID" value="PVD20929.1"/>
    <property type="molecule type" value="Genomic_DNA"/>
</dbReference>
<keyword evidence="2" id="KW-1185">Reference proteome</keyword>
<gene>
    <name evidence="1" type="ORF">C0Q70_19092</name>
</gene>
<name>A0A2T7NIC9_POMCA</name>
<comment type="caution">
    <text evidence="1">The sequence shown here is derived from an EMBL/GenBank/DDBJ whole genome shotgun (WGS) entry which is preliminary data.</text>
</comment>
<evidence type="ECO:0000313" key="1">
    <source>
        <dbReference type="EMBL" id="PVD20929.1"/>
    </source>
</evidence>
<sequence length="125" mass="13337">MDKLLSRLFKTNYLQTSKYETVVSPRKNGKYSRRSAMNAAVFLLLCALAAGSLAYDSYNTKIIIPPYYQKNVAGYGLVGLGYGRTALGSVYGGYGLSNYGSAGLYGGGAYGGGAYGGYSYSKGFY</sequence>
<organism evidence="1 2">
    <name type="scientific">Pomacea canaliculata</name>
    <name type="common">Golden apple snail</name>
    <dbReference type="NCBI Taxonomy" id="400727"/>
    <lineage>
        <taxon>Eukaryota</taxon>
        <taxon>Metazoa</taxon>
        <taxon>Spiralia</taxon>
        <taxon>Lophotrochozoa</taxon>
        <taxon>Mollusca</taxon>
        <taxon>Gastropoda</taxon>
        <taxon>Caenogastropoda</taxon>
        <taxon>Architaenioglossa</taxon>
        <taxon>Ampullarioidea</taxon>
        <taxon>Ampullariidae</taxon>
        <taxon>Pomacea</taxon>
    </lineage>
</organism>